<keyword evidence="1" id="KW-0732">Signal</keyword>
<dbReference type="RefSeq" id="WP_380939013.1">
    <property type="nucleotide sequence ID" value="NZ_JBHUFC010000002.1"/>
</dbReference>
<evidence type="ECO:0000256" key="1">
    <source>
        <dbReference type="SAM" id="SignalP"/>
    </source>
</evidence>
<proteinExistence type="predicted"/>
<feature type="signal peptide" evidence="1">
    <location>
        <begin position="1"/>
        <end position="22"/>
    </location>
</feature>
<name>A0ABW4N9Q9_9SPHN</name>
<organism evidence="2 3">
    <name type="scientific">Sphingomonas floccifaciens</name>
    <dbReference type="NCBI Taxonomy" id="1844115"/>
    <lineage>
        <taxon>Bacteria</taxon>
        <taxon>Pseudomonadati</taxon>
        <taxon>Pseudomonadota</taxon>
        <taxon>Alphaproteobacteria</taxon>
        <taxon>Sphingomonadales</taxon>
        <taxon>Sphingomonadaceae</taxon>
        <taxon>Sphingomonas</taxon>
    </lineage>
</organism>
<accession>A0ABW4N9Q9</accession>
<evidence type="ECO:0000313" key="3">
    <source>
        <dbReference type="Proteomes" id="UP001597283"/>
    </source>
</evidence>
<keyword evidence="3" id="KW-1185">Reference proteome</keyword>
<gene>
    <name evidence="2" type="ORF">ACFSC3_04085</name>
</gene>
<comment type="caution">
    <text evidence="2">The sequence shown here is derived from an EMBL/GenBank/DDBJ whole genome shotgun (WGS) entry which is preliminary data.</text>
</comment>
<dbReference type="PROSITE" id="PS51257">
    <property type="entry name" value="PROKAR_LIPOPROTEIN"/>
    <property type="match status" value="1"/>
</dbReference>
<sequence length="96" mass="10761">MRKVLILLPVAALGLSGCIAKTAVDVVTMPVRAVGQVADWATTSQDEADRNYGRRMRRAEAREGKERREWAKRCRKDPEGCGEYDGYVAAHDKKVR</sequence>
<reference evidence="3" key="1">
    <citation type="journal article" date="2019" name="Int. J. Syst. Evol. Microbiol.">
        <title>The Global Catalogue of Microorganisms (GCM) 10K type strain sequencing project: providing services to taxonomists for standard genome sequencing and annotation.</title>
        <authorList>
            <consortium name="The Broad Institute Genomics Platform"/>
            <consortium name="The Broad Institute Genome Sequencing Center for Infectious Disease"/>
            <person name="Wu L."/>
            <person name="Ma J."/>
        </authorList>
    </citation>
    <scope>NUCLEOTIDE SEQUENCE [LARGE SCALE GENOMIC DNA]</scope>
    <source>
        <strain evidence="3">Q85</strain>
    </source>
</reference>
<feature type="chain" id="PRO_5045890443" description="Lipoprotein" evidence="1">
    <location>
        <begin position="23"/>
        <end position="96"/>
    </location>
</feature>
<evidence type="ECO:0008006" key="4">
    <source>
        <dbReference type="Google" id="ProtNLM"/>
    </source>
</evidence>
<protein>
    <recommendedName>
        <fullName evidence="4">Lipoprotein</fullName>
    </recommendedName>
</protein>
<evidence type="ECO:0000313" key="2">
    <source>
        <dbReference type="EMBL" id="MFD1786746.1"/>
    </source>
</evidence>
<dbReference type="Proteomes" id="UP001597283">
    <property type="component" value="Unassembled WGS sequence"/>
</dbReference>
<dbReference type="EMBL" id="JBHUFC010000002">
    <property type="protein sequence ID" value="MFD1786746.1"/>
    <property type="molecule type" value="Genomic_DNA"/>
</dbReference>